<sequence length="415" mass="45743">MEGFILGFSSHVRGGGDGVGDDSAHYKCTGRIDIEQKVLAIAMSPDGRMCAYGGGKGPEIRTAGATGRLLEVPQFFNTVDGAVTQIAWFDHSSLAIGTSFGYLHLWGIAADTQIFHSYLRLRVRGGAEVTAIAMRRRGSIWRLVVGTIDCHIVAFEWAGKGEFHTLFGLDSFAAIPRAMSFQENGNIHVFSLHDGCLHTLDGSTGEHLDRPAWLTDVIGYATVDEKKGLALICHTDGFSMHQLPSRNIEGTYLADKSRTTKPKPIMFAENGCRVITGSDHGRVYVFKTEGGKPIEILQHAAADDMVQSITTYCDAEWSTIVCATSDEHASPSISFWVRRIGAKRRPSIKPSEANVAENNRHKTTTRSIVVQLLDFLLKAIVVLMLWYGSPRWLVSSWREFVRPALREFVVDMLVA</sequence>
<reference evidence="1 2" key="1">
    <citation type="journal article" date="2015" name="Sci. Rep.">
        <title>Chromosome-level genome map provides insights into diverse defense mechanisms in the medicinal fungus Ganoderma sinense.</title>
        <authorList>
            <person name="Zhu Y."/>
            <person name="Xu J."/>
            <person name="Sun C."/>
            <person name="Zhou S."/>
            <person name="Xu H."/>
            <person name="Nelson D.R."/>
            <person name="Qian J."/>
            <person name="Song J."/>
            <person name="Luo H."/>
            <person name="Xiang L."/>
            <person name="Li Y."/>
            <person name="Xu Z."/>
            <person name="Ji A."/>
            <person name="Wang L."/>
            <person name="Lu S."/>
            <person name="Hayward A."/>
            <person name="Sun W."/>
            <person name="Li X."/>
            <person name="Schwartz D.C."/>
            <person name="Wang Y."/>
            <person name="Chen S."/>
        </authorList>
    </citation>
    <scope>NUCLEOTIDE SEQUENCE [LARGE SCALE GENOMIC DNA]</scope>
    <source>
        <strain evidence="1 2">ZZ0214-1</strain>
    </source>
</reference>
<dbReference type="OrthoDB" id="2791381at2759"/>
<dbReference type="STRING" id="1077348.A0A2G8S9P9"/>
<keyword evidence="2" id="KW-1185">Reference proteome</keyword>
<dbReference type="AlphaFoldDB" id="A0A2G8S9P9"/>
<proteinExistence type="predicted"/>
<dbReference type="InterPro" id="IPR015943">
    <property type="entry name" value="WD40/YVTN_repeat-like_dom_sf"/>
</dbReference>
<dbReference type="EMBL" id="AYKW01000014">
    <property type="protein sequence ID" value="PIL30480.1"/>
    <property type="molecule type" value="Genomic_DNA"/>
</dbReference>
<name>A0A2G8S9P9_9APHY</name>
<evidence type="ECO:0000313" key="2">
    <source>
        <dbReference type="Proteomes" id="UP000230002"/>
    </source>
</evidence>
<dbReference type="InterPro" id="IPR036322">
    <property type="entry name" value="WD40_repeat_dom_sf"/>
</dbReference>
<organism evidence="1 2">
    <name type="scientific">Ganoderma sinense ZZ0214-1</name>
    <dbReference type="NCBI Taxonomy" id="1077348"/>
    <lineage>
        <taxon>Eukaryota</taxon>
        <taxon>Fungi</taxon>
        <taxon>Dikarya</taxon>
        <taxon>Basidiomycota</taxon>
        <taxon>Agaricomycotina</taxon>
        <taxon>Agaricomycetes</taxon>
        <taxon>Polyporales</taxon>
        <taxon>Polyporaceae</taxon>
        <taxon>Ganoderma</taxon>
    </lineage>
</organism>
<evidence type="ECO:0000313" key="1">
    <source>
        <dbReference type="EMBL" id="PIL30480.1"/>
    </source>
</evidence>
<protein>
    <submittedName>
        <fullName evidence="1">Uncharacterized protein</fullName>
    </submittedName>
</protein>
<accession>A0A2G8S9P9</accession>
<gene>
    <name evidence="1" type="ORF">GSI_07179</name>
</gene>
<comment type="caution">
    <text evidence="1">The sequence shown here is derived from an EMBL/GenBank/DDBJ whole genome shotgun (WGS) entry which is preliminary data.</text>
</comment>
<dbReference type="SUPFAM" id="SSF50978">
    <property type="entry name" value="WD40 repeat-like"/>
    <property type="match status" value="1"/>
</dbReference>
<dbReference type="Gene3D" id="2.130.10.10">
    <property type="entry name" value="YVTN repeat-like/Quinoprotein amine dehydrogenase"/>
    <property type="match status" value="1"/>
</dbReference>
<dbReference type="Proteomes" id="UP000230002">
    <property type="component" value="Unassembled WGS sequence"/>
</dbReference>